<evidence type="ECO:0000256" key="1">
    <source>
        <dbReference type="ARBA" id="ARBA00004123"/>
    </source>
</evidence>
<dbReference type="Pfam" id="PF22983">
    <property type="entry name" value="RM8_Med14"/>
    <property type="match status" value="1"/>
</dbReference>
<dbReference type="Pfam" id="PF25067">
    <property type="entry name" value="RM5_Med14"/>
    <property type="match status" value="1"/>
</dbReference>
<evidence type="ECO:0000259" key="13">
    <source>
        <dbReference type="Pfam" id="PF22981"/>
    </source>
</evidence>
<evidence type="ECO:0000256" key="7">
    <source>
        <dbReference type="ARBA" id="ARBA00023163"/>
    </source>
</evidence>
<dbReference type="Pfam" id="PF22981">
    <property type="entry name" value="RM2_Med14"/>
    <property type="match status" value="1"/>
</dbReference>
<keyword evidence="19" id="KW-1185">Reference proteome</keyword>
<keyword evidence="5 10" id="KW-0805">Transcription regulation</keyword>
<keyword evidence="6 10" id="KW-0010">Activator</keyword>
<feature type="domain" description="Mediator complex subunit MED14 N-terminal" evidence="12">
    <location>
        <begin position="14"/>
        <end position="202"/>
    </location>
</feature>
<dbReference type="GO" id="GO:0003712">
    <property type="term" value="F:transcription coregulator activity"/>
    <property type="evidence" value="ECO:0007669"/>
    <property type="project" value="UniProtKB-UniRule"/>
</dbReference>
<feature type="domain" description="Mediator of RNA polymerase II transcription subunit 14 RM2" evidence="13">
    <location>
        <begin position="281"/>
        <end position="345"/>
    </location>
</feature>
<keyword evidence="7 10" id="KW-0804">Transcription</keyword>
<comment type="caution">
    <text evidence="18">The sequence shown here is derived from an EMBL/GenBank/DDBJ whole genome shotgun (WGS) entry which is preliminary data.</text>
</comment>
<keyword evidence="8 10" id="KW-0539">Nucleus</keyword>
<evidence type="ECO:0000256" key="2">
    <source>
        <dbReference type="ARBA" id="ARBA00007813"/>
    </source>
</evidence>
<proteinExistence type="inferred from homology"/>
<dbReference type="GO" id="GO:0070847">
    <property type="term" value="C:core mediator complex"/>
    <property type="evidence" value="ECO:0007669"/>
    <property type="project" value="TreeGrafter"/>
</dbReference>
<reference evidence="19" key="1">
    <citation type="journal article" date="2017" name="bioRxiv">
        <title>Comparative analysis of the genomes of Stylophora pistillata and Acropora digitifera provides evidence for extensive differences between species of corals.</title>
        <authorList>
            <person name="Voolstra C.R."/>
            <person name="Li Y."/>
            <person name="Liew Y.J."/>
            <person name="Baumgarten S."/>
            <person name="Zoccola D."/>
            <person name="Flot J.-F."/>
            <person name="Tambutte S."/>
            <person name="Allemand D."/>
            <person name="Aranda M."/>
        </authorList>
    </citation>
    <scope>NUCLEOTIDE SEQUENCE [LARGE SCALE GENOMIC DNA]</scope>
</reference>
<feature type="region of interest" description="Disordered" evidence="11">
    <location>
        <begin position="1143"/>
        <end position="1206"/>
    </location>
</feature>
<accession>A0A2B4SIQ7</accession>
<evidence type="ECO:0000256" key="4">
    <source>
        <dbReference type="ARBA" id="ARBA00022737"/>
    </source>
</evidence>
<evidence type="ECO:0000259" key="17">
    <source>
        <dbReference type="Pfam" id="PF25067"/>
    </source>
</evidence>
<dbReference type="Pfam" id="PF22984">
    <property type="entry name" value="RM6_Med14"/>
    <property type="match status" value="1"/>
</dbReference>
<dbReference type="InterPro" id="IPR056879">
    <property type="entry name" value="RM3_Med14"/>
</dbReference>
<feature type="domain" description="Mediator of RNA polymerase II transcription subunit 14 RM6" evidence="15">
    <location>
        <begin position="837"/>
        <end position="904"/>
    </location>
</feature>
<feature type="domain" description="Mediator of RNA polymerase II transcription subunit 14 RM3" evidence="16">
    <location>
        <begin position="362"/>
        <end position="470"/>
    </location>
</feature>
<dbReference type="InterPro" id="IPR055122">
    <property type="entry name" value="Med14_N"/>
</dbReference>
<protein>
    <recommendedName>
        <fullName evidence="3 10">Mediator of RNA polymerase II transcription subunit 14</fullName>
    </recommendedName>
    <alternativeName>
        <fullName evidence="9 10">Mediator complex subunit 14</fullName>
    </alternativeName>
</protein>
<evidence type="ECO:0000259" key="15">
    <source>
        <dbReference type="Pfam" id="PF22984"/>
    </source>
</evidence>
<dbReference type="GO" id="GO:0016592">
    <property type="term" value="C:mediator complex"/>
    <property type="evidence" value="ECO:0007669"/>
    <property type="project" value="UniProtKB-UniRule"/>
</dbReference>
<sequence>MASTEVSADSGTKINLSMLVDFLLQKTYHDLTVLSELLPRKSDIERKIEIVQFASKTRQQFVRLLALVKWAASADRVDKCQAISTILDKQSMLFVDTADMLARMSRETLVKARLPTFCLPAAVDVLTGGTYPRLPTCIRDKIVPPDPITTVEKTKTLQRLNQVIQHRLVTSKLPPEMGQMIIADGRVKFRVEHEFEVMLTLMGDDSSIPWRVLSIDFLVQDMETGDGKSLVHALQTQYIHQLVQSRLFAEENPLVDLYKCLHSFCLSLQLQVLHFQAKQLMAERWGDNIRIEEYAIGKTLVVSYWRNKSPVQQGQKTGHKITICEDSIDDPTSLCVQHSPALPFEFNQDCISKVIPGDLYIEKLLTHTIKAQSNVKLKGLLQMLMQDSSLKSKVTLDDFCPSLVIQVMPKPTPAETLIVTVGNRNGIFQVSLGSGEDNAVCTELENTLNTNLDQFLTVLRDARCQLYVKRYMKSTVDLPVTVSSSLPVVNLADHKLSQLSKHKLFIQFRRHPSYCLVVEVLCNEDSEEAATKYHLLKVKPTFGDEVNEASASTDSSNGDQKPQRVEVKKEGIKSQDRTRQSCDGARNAIAETKQKRRALFLTAGHMVTLNAQKLTDYAGTPLEGFLSSREDGEGRKRKLDSSGEEPHGNKKLKTLKDVLEEGRNNSTYDPTMGHVIAICHARMPFVQLREELSRHKIIDQGLTSEAGVGFAIRLSNLPLSRDCDASLVPAPQPSVLDCVLRLPDESQGTCLLEMIMDNCPLEGLSTSEKGPTRHVLFEYKIQEGKARNASNNKGGEGDSDWAKLVVGKLLNDWYSVCKLYRHAVELDTFLKDSQSHFRHMCRVYSYNYKQLTLQYDPDKQSLVTFEWSVEQSQFVLTFGYCGSSLSANPHSYTARHLQQEFNTHQNLPYIVQILHETFRPLSALAKLSNKPVLGIHVYRPLTAWRKFTVLPQSSTHVLLVYRNSNATEIRFQAKNLVAIRDASYSVVDPSKGRGLPPTPNLKVFLQMYVDDVAKTGGITSRNASTTDDEAPPSPINMETDAPVIEAQFTSPQPVPGTANLTASPMIPRTSPQAPAASVNVPSPFSASPNVHSPGNIYGVGSPAAQLSAFLQPSPAAPQSLAQSPAGSLGLPVLSPATSHQFVTPSLGGSSPALSHSIPVTSPGSWPMSPQFTGSGQGSKYRPSPTPQPMPSGTGLKQPTTPPRPLTARTWAATVPTILSHKALIKLCTPVPVPCSVRHGPPAMVSPLERFLCCMQLKRYLTRIIQDELASKLSLLRNELTNGLAFKTNQPTTNLQYFLSIDPSYTALRLNVKPPPGQESSWKDELSTLERFFETRVACPPYKTSALTAFARLLCAPANILRDCIKIMKLELVRGSSVESLPRYLGLKSHYTHCH</sequence>
<dbReference type="STRING" id="50429.A0A2B4SIQ7"/>
<dbReference type="InterPro" id="IPR055114">
    <property type="entry name" value="Med14_RM6"/>
</dbReference>
<dbReference type="PANTHER" id="PTHR12809">
    <property type="entry name" value="MEDIATOR COMPLEX SUBUNIT"/>
    <property type="match status" value="1"/>
</dbReference>
<feature type="region of interest" description="Disordered" evidence="11">
    <location>
        <begin position="547"/>
        <end position="582"/>
    </location>
</feature>
<evidence type="ECO:0000313" key="19">
    <source>
        <dbReference type="Proteomes" id="UP000225706"/>
    </source>
</evidence>
<comment type="function">
    <text evidence="10">Component of the Mediator complex, a coactivator involved in the regulated transcription of nearly all RNA polymerase II-dependent genes. Mediator functions as a bridge to convey information from gene-specific regulatory proteins to the basal RNA polymerase II transcription machinery. Mediator is recruited to promoters by direct interactions with regulatory proteins and serves as a scaffold for the assembly of a functional preinitiation complex with RNA polymerase II and the general transcription factors.</text>
</comment>
<feature type="compositionally biased region" description="Basic and acidic residues" evidence="11">
    <location>
        <begin position="628"/>
        <end position="655"/>
    </location>
</feature>
<dbReference type="EMBL" id="LSMT01000073">
    <property type="protein sequence ID" value="PFX28973.1"/>
    <property type="molecule type" value="Genomic_DNA"/>
</dbReference>
<evidence type="ECO:0000256" key="10">
    <source>
        <dbReference type="RuleBase" id="RU365082"/>
    </source>
</evidence>
<comment type="similarity">
    <text evidence="2 10">Belongs to the Mediator complex subunit 14 family.</text>
</comment>
<evidence type="ECO:0000259" key="12">
    <source>
        <dbReference type="Pfam" id="PF08638"/>
    </source>
</evidence>
<dbReference type="GO" id="GO:0006357">
    <property type="term" value="P:regulation of transcription by RNA polymerase II"/>
    <property type="evidence" value="ECO:0007669"/>
    <property type="project" value="InterPro"/>
</dbReference>
<evidence type="ECO:0000256" key="5">
    <source>
        <dbReference type="ARBA" id="ARBA00023015"/>
    </source>
</evidence>
<evidence type="ECO:0000256" key="8">
    <source>
        <dbReference type="ARBA" id="ARBA00023242"/>
    </source>
</evidence>
<feature type="compositionally biased region" description="Basic and acidic residues" evidence="11">
    <location>
        <begin position="561"/>
        <end position="580"/>
    </location>
</feature>
<name>A0A2B4SIQ7_STYPI</name>
<dbReference type="Proteomes" id="UP000225706">
    <property type="component" value="Unassembled WGS sequence"/>
</dbReference>
<dbReference type="OrthoDB" id="5957888at2759"/>
<dbReference type="InterPro" id="IPR055113">
    <property type="entry name" value="Med14_RM2"/>
</dbReference>
<evidence type="ECO:0000259" key="14">
    <source>
        <dbReference type="Pfam" id="PF22983"/>
    </source>
</evidence>
<evidence type="ECO:0000256" key="11">
    <source>
        <dbReference type="SAM" id="MobiDB-lite"/>
    </source>
</evidence>
<organism evidence="18 19">
    <name type="scientific">Stylophora pistillata</name>
    <name type="common">Smooth cauliflower coral</name>
    <dbReference type="NCBI Taxonomy" id="50429"/>
    <lineage>
        <taxon>Eukaryota</taxon>
        <taxon>Metazoa</taxon>
        <taxon>Cnidaria</taxon>
        <taxon>Anthozoa</taxon>
        <taxon>Hexacorallia</taxon>
        <taxon>Scleractinia</taxon>
        <taxon>Astrocoeniina</taxon>
        <taxon>Pocilloporidae</taxon>
        <taxon>Stylophora</taxon>
    </lineage>
</organism>
<evidence type="ECO:0000313" key="18">
    <source>
        <dbReference type="EMBL" id="PFX28973.1"/>
    </source>
</evidence>
<feature type="region of interest" description="Disordered" evidence="11">
    <location>
        <begin position="624"/>
        <end position="655"/>
    </location>
</feature>
<dbReference type="PANTHER" id="PTHR12809:SF2">
    <property type="entry name" value="MEDIATOR OF RNA POLYMERASE II TRANSCRIPTION SUBUNIT 14"/>
    <property type="match status" value="1"/>
</dbReference>
<evidence type="ECO:0000256" key="9">
    <source>
        <dbReference type="ARBA" id="ARBA00032007"/>
    </source>
</evidence>
<gene>
    <name evidence="18" type="primary">MED14</name>
    <name evidence="18" type="ORF">AWC38_SpisGene6289</name>
</gene>
<dbReference type="InterPro" id="IPR055107">
    <property type="entry name" value="Med14_RM8"/>
</dbReference>
<dbReference type="Pfam" id="PF08638">
    <property type="entry name" value="Med14"/>
    <property type="match status" value="1"/>
</dbReference>
<dbReference type="Pfam" id="PF25065">
    <property type="entry name" value="RM3_Med14"/>
    <property type="match status" value="1"/>
</dbReference>
<evidence type="ECO:0000256" key="6">
    <source>
        <dbReference type="ARBA" id="ARBA00023159"/>
    </source>
</evidence>
<feature type="compositionally biased region" description="Polar residues" evidence="11">
    <location>
        <begin position="549"/>
        <end position="560"/>
    </location>
</feature>
<dbReference type="InterPro" id="IPR056878">
    <property type="entry name" value="RM5_Med14"/>
</dbReference>
<feature type="domain" description="Mediator of RNA polymerase II transcription subunit 14 RM5" evidence="17">
    <location>
        <begin position="697"/>
        <end position="783"/>
    </location>
</feature>
<evidence type="ECO:0000259" key="16">
    <source>
        <dbReference type="Pfam" id="PF25065"/>
    </source>
</evidence>
<feature type="domain" description="Mediator of RNA polymerase II transcription subunit 14 RM8" evidence="14">
    <location>
        <begin position="1260"/>
        <end position="1337"/>
    </location>
</feature>
<comment type="subcellular location">
    <subcellularLocation>
        <location evidence="1 10">Nucleus</location>
    </subcellularLocation>
</comment>
<feature type="compositionally biased region" description="Polar residues" evidence="11">
    <location>
        <begin position="1143"/>
        <end position="1173"/>
    </location>
</feature>
<comment type="subunit">
    <text evidence="10">Component of the Mediator complex.</text>
</comment>
<dbReference type="InterPro" id="IPR013947">
    <property type="entry name" value="Mediator_Med14"/>
</dbReference>
<keyword evidence="4" id="KW-0677">Repeat</keyword>
<feature type="region of interest" description="Disordered" evidence="11">
    <location>
        <begin position="1017"/>
        <end position="1037"/>
    </location>
</feature>
<evidence type="ECO:0000256" key="3">
    <source>
        <dbReference type="ARBA" id="ARBA00019619"/>
    </source>
</evidence>